<reference evidence="1 2" key="1">
    <citation type="submission" date="2015-08" db="EMBL/GenBank/DDBJ databases">
        <authorList>
            <person name="Babu N.S."/>
            <person name="Beckwith C.J."/>
            <person name="Beseler K.G."/>
            <person name="Brison A."/>
            <person name="Carone J.V."/>
            <person name="Caskin T.P."/>
            <person name="Diamond M."/>
            <person name="Durham M.E."/>
            <person name="Foxe J.M."/>
            <person name="Go M."/>
            <person name="Henderson B.A."/>
            <person name="Jones I.B."/>
            <person name="McGettigan J.A."/>
            <person name="Micheletti S.J."/>
            <person name="Nasrallah M.E."/>
            <person name="Ortiz D."/>
            <person name="Piller C.R."/>
            <person name="Privatt S.R."/>
            <person name="Schneider S.L."/>
            <person name="Sharp S."/>
            <person name="Smith T.C."/>
            <person name="Stanton J.D."/>
            <person name="Ullery H.E."/>
            <person name="Wilson R.J."/>
            <person name="Serrano M.G."/>
            <person name="Buck G."/>
            <person name="Lee V."/>
            <person name="Wang Y."/>
            <person name="Carvalho R."/>
            <person name="Voegtly L."/>
            <person name="Shi R."/>
            <person name="Duckworth R."/>
            <person name="Johnson A."/>
            <person name="Loviza R."/>
            <person name="Walstead R."/>
            <person name="Shah Z."/>
            <person name="Kiflezghi M."/>
            <person name="Wade K."/>
            <person name="Ball S.L."/>
            <person name="Bradley K.W."/>
            <person name="Asai D.J."/>
            <person name="Bowman C.A."/>
            <person name="Russell D.A."/>
            <person name="Pope W.H."/>
            <person name="Jacobs-Sera D."/>
            <person name="Hendrix R.W."/>
            <person name="Hatfull G.F."/>
        </authorList>
    </citation>
    <scope>NUCLEOTIDE SEQUENCE [LARGE SCALE GENOMIC DNA]</scope>
    <source>
        <strain evidence="1 2">DSM 27710</strain>
    </source>
</reference>
<protein>
    <submittedName>
        <fullName evidence="1">Uncharacterized protein</fullName>
    </submittedName>
</protein>
<gene>
    <name evidence="1" type="ORF">AKJ08_1258</name>
</gene>
<keyword evidence="2" id="KW-1185">Reference proteome</keyword>
<evidence type="ECO:0000313" key="2">
    <source>
        <dbReference type="Proteomes" id="UP000055590"/>
    </source>
</evidence>
<sequence length="37" mass="3735">MPHGPAVGTMHVEIEAAELPLMLKGAACGDGPAGRHL</sequence>
<proteinExistence type="predicted"/>
<organism evidence="1 2">
    <name type="scientific">Vulgatibacter incomptus</name>
    <dbReference type="NCBI Taxonomy" id="1391653"/>
    <lineage>
        <taxon>Bacteria</taxon>
        <taxon>Pseudomonadati</taxon>
        <taxon>Myxococcota</taxon>
        <taxon>Myxococcia</taxon>
        <taxon>Myxococcales</taxon>
        <taxon>Cystobacterineae</taxon>
        <taxon>Vulgatibacteraceae</taxon>
        <taxon>Vulgatibacter</taxon>
    </lineage>
</organism>
<dbReference type="KEGG" id="vin:AKJ08_1258"/>
<dbReference type="AlphaFoldDB" id="A0A0K1PBU0"/>
<accession>A0A0K1PBU0</accession>
<dbReference type="EMBL" id="CP012332">
    <property type="protein sequence ID" value="AKU90871.1"/>
    <property type="molecule type" value="Genomic_DNA"/>
</dbReference>
<dbReference type="Proteomes" id="UP000055590">
    <property type="component" value="Chromosome"/>
</dbReference>
<name>A0A0K1PBU0_9BACT</name>
<evidence type="ECO:0000313" key="1">
    <source>
        <dbReference type="EMBL" id="AKU90871.1"/>
    </source>
</evidence>